<dbReference type="CDD" id="cd03354">
    <property type="entry name" value="LbH_SAT"/>
    <property type="match status" value="1"/>
</dbReference>
<proteinExistence type="inferred from homology"/>
<sequence>MSFAKFVMQDRKANWHNATKGKYVVVLFRIAQYINNSKLLSIILFWYQPLYRLFVHWILCVELYPASQIGEGLVLWHVHSLVVHPATKIGKGCSLRQTTTIGTKKDKDGSINQNAPIIGDNVDIGANSIIIGPVVIGDNVIIGAGSVVVKDIPSHAIVAGNPARIIGTNTYNIHV</sequence>
<evidence type="ECO:0000313" key="7">
    <source>
        <dbReference type="Proteomes" id="UP000622017"/>
    </source>
</evidence>
<keyword evidence="7" id="KW-1185">Reference proteome</keyword>
<keyword evidence="4 5" id="KW-0012">Acyltransferase</keyword>
<dbReference type="Proteomes" id="UP000622017">
    <property type="component" value="Unassembled WGS sequence"/>
</dbReference>
<evidence type="ECO:0000256" key="5">
    <source>
        <dbReference type="PIRNR" id="PIRNR000441"/>
    </source>
</evidence>
<gene>
    <name evidence="6" type="ORF">H8B15_12025</name>
</gene>
<accession>A0ABR7MKP6</accession>
<keyword evidence="3" id="KW-0677">Repeat</keyword>
<name>A0ABR7MKP6_9BACT</name>
<evidence type="ECO:0000256" key="3">
    <source>
        <dbReference type="ARBA" id="ARBA00022737"/>
    </source>
</evidence>
<evidence type="ECO:0000313" key="6">
    <source>
        <dbReference type="EMBL" id="MBC6611657.1"/>
    </source>
</evidence>
<reference evidence="6 7" key="1">
    <citation type="submission" date="2020-08" db="EMBL/GenBank/DDBJ databases">
        <title>Hymenobacter sp.</title>
        <authorList>
            <person name="Kim M.K."/>
        </authorList>
    </citation>
    <scope>NUCLEOTIDE SEQUENCE [LARGE SCALE GENOMIC DNA]</scope>
    <source>
        <strain evidence="6 7">BT507</strain>
    </source>
</reference>
<dbReference type="InterPro" id="IPR005881">
    <property type="entry name" value="Ser_O-AcTrfase"/>
</dbReference>
<dbReference type="SUPFAM" id="SSF51161">
    <property type="entry name" value="Trimeric LpxA-like enzymes"/>
    <property type="match status" value="1"/>
</dbReference>
<dbReference type="Pfam" id="PF00132">
    <property type="entry name" value="Hexapep"/>
    <property type="match status" value="1"/>
</dbReference>
<comment type="caution">
    <text evidence="6">The sequence shown here is derived from an EMBL/GenBank/DDBJ whole genome shotgun (WGS) entry which is preliminary data.</text>
</comment>
<dbReference type="EC" id="2.3.1.30" evidence="5"/>
<dbReference type="InterPro" id="IPR011004">
    <property type="entry name" value="Trimer_LpxA-like_sf"/>
</dbReference>
<dbReference type="PANTHER" id="PTHR42811">
    <property type="entry name" value="SERINE ACETYLTRANSFERASE"/>
    <property type="match status" value="1"/>
</dbReference>
<evidence type="ECO:0000256" key="2">
    <source>
        <dbReference type="ARBA" id="ARBA00022679"/>
    </source>
</evidence>
<dbReference type="EMBL" id="JACSCY010000008">
    <property type="protein sequence ID" value="MBC6611657.1"/>
    <property type="molecule type" value="Genomic_DNA"/>
</dbReference>
<dbReference type="InterPro" id="IPR045304">
    <property type="entry name" value="LbH_SAT"/>
</dbReference>
<dbReference type="RefSeq" id="WP_187319936.1">
    <property type="nucleotide sequence ID" value="NZ_JACSCY010000008.1"/>
</dbReference>
<keyword evidence="2 5" id="KW-0808">Transferase</keyword>
<dbReference type="Gene3D" id="2.160.10.10">
    <property type="entry name" value="Hexapeptide repeat proteins"/>
    <property type="match status" value="1"/>
</dbReference>
<organism evidence="6 7">
    <name type="scientific">Hymenobacter citatus</name>
    <dbReference type="NCBI Taxonomy" id="2763506"/>
    <lineage>
        <taxon>Bacteria</taxon>
        <taxon>Pseudomonadati</taxon>
        <taxon>Bacteroidota</taxon>
        <taxon>Cytophagia</taxon>
        <taxon>Cytophagales</taxon>
        <taxon>Hymenobacteraceae</taxon>
        <taxon>Hymenobacter</taxon>
    </lineage>
</organism>
<evidence type="ECO:0000256" key="4">
    <source>
        <dbReference type="ARBA" id="ARBA00023315"/>
    </source>
</evidence>
<protein>
    <recommendedName>
        <fullName evidence="5">Serine acetyltransferase</fullName>
        <ecNumber evidence="5">2.3.1.30</ecNumber>
    </recommendedName>
</protein>
<dbReference type="InterPro" id="IPR001451">
    <property type="entry name" value="Hexapep"/>
</dbReference>
<dbReference type="PIRSF" id="PIRSF000441">
    <property type="entry name" value="CysE"/>
    <property type="match status" value="1"/>
</dbReference>
<comment type="similarity">
    <text evidence="1 5">Belongs to the transferase hexapeptide repeat family.</text>
</comment>
<dbReference type="InterPro" id="IPR018357">
    <property type="entry name" value="Hexapep_transf_CS"/>
</dbReference>
<comment type="catalytic activity">
    <reaction evidence="5">
        <text>L-serine + acetyl-CoA = O-acetyl-L-serine + CoA</text>
        <dbReference type="Rhea" id="RHEA:24560"/>
        <dbReference type="ChEBI" id="CHEBI:33384"/>
        <dbReference type="ChEBI" id="CHEBI:57287"/>
        <dbReference type="ChEBI" id="CHEBI:57288"/>
        <dbReference type="ChEBI" id="CHEBI:58340"/>
        <dbReference type="EC" id="2.3.1.30"/>
    </reaction>
</comment>
<evidence type="ECO:0000256" key="1">
    <source>
        <dbReference type="ARBA" id="ARBA00007274"/>
    </source>
</evidence>
<dbReference type="PROSITE" id="PS00101">
    <property type="entry name" value="HEXAPEP_TRANSFERASES"/>
    <property type="match status" value="1"/>
</dbReference>